<proteinExistence type="predicted"/>
<accession>A0A9Q8SUA3</accession>
<dbReference type="Pfam" id="PF22893">
    <property type="entry name" value="ULD_2"/>
    <property type="match status" value="1"/>
</dbReference>
<evidence type="ECO:0000313" key="2">
    <source>
        <dbReference type="EMBL" id="UQC83358.1"/>
    </source>
</evidence>
<evidence type="ECO:0000313" key="3">
    <source>
        <dbReference type="Proteomes" id="UP000830671"/>
    </source>
</evidence>
<dbReference type="AlphaFoldDB" id="A0A9Q8SUA3"/>
<feature type="domain" description="Ubiquitin-like" evidence="1">
    <location>
        <begin position="288"/>
        <end position="369"/>
    </location>
</feature>
<evidence type="ECO:0000259" key="1">
    <source>
        <dbReference type="Pfam" id="PF22893"/>
    </source>
</evidence>
<dbReference type="InterPro" id="IPR054464">
    <property type="entry name" value="ULD_fung"/>
</dbReference>
<dbReference type="KEGG" id="clup:CLUP02_08853"/>
<dbReference type="Proteomes" id="UP000830671">
    <property type="component" value="Chromosome 4"/>
</dbReference>
<dbReference type="GeneID" id="73342844"/>
<name>A0A9Q8SUA3_9PEZI</name>
<keyword evidence="3" id="KW-1185">Reference proteome</keyword>
<dbReference type="PANTHER" id="PTHR38886">
    <property type="entry name" value="SESA DOMAIN-CONTAINING PROTEIN"/>
    <property type="match status" value="1"/>
</dbReference>
<dbReference type="PANTHER" id="PTHR38886:SF1">
    <property type="entry name" value="NACHT-NTPASE AND P-LOOP NTPASES N-TERMINAL DOMAIN-CONTAINING PROTEIN"/>
    <property type="match status" value="1"/>
</dbReference>
<reference evidence="2" key="1">
    <citation type="journal article" date="2021" name="Mol. Plant Microbe Interact.">
        <title>Complete Genome Sequence of the Plant-Pathogenic Fungus Colletotrichum lupini.</title>
        <authorList>
            <person name="Baroncelli R."/>
            <person name="Pensec F."/>
            <person name="Da Lio D."/>
            <person name="Boufleur T."/>
            <person name="Vicente I."/>
            <person name="Sarrocco S."/>
            <person name="Picot A."/>
            <person name="Baraldi E."/>
            <person name="Sukno S."/>
            <person name="Thon M."/>
            <person name="Le Floch G."/>
        </authorList>
    </citation>
    <scope>NUCLEOTIDE SEQUENCE</scope>
    <source>
        <strain evidence="2">IMI 504893</strain>
    </source>
</reference>
<organism evidence="2 3">
    <name type="scientific">Colletotrichum lupini</name>
    <dbReference type="NCBI Taxonomy" id="145971"/>
    <lineage>
        <taxon>Eukaryota</taxon>
        <taxon>Fungi</taxon>
        <taxon>Dikarya</taxon>
        <taxon>Ascomycota</taxon>
        <taxon>Pezizomycotina</taxon>
        <taxon>Sordariomycetes</taxon>
        <taxon>Hypocreomycetidae</taxon>
        <taxon>Glomerellales</taxon>
        <taxon>Glomerellaceae</taxon>
        <taxon>Colletotrichum</taxon>
        <taxon>Colletotrichum acutatum species complex</taxon>
    </lineage>
</organism>
<dbReference type="EMBL" id="CP019476">
    <property type="protein sequence ID" value="UQC83358.1"/>
    <property type="molecule type" value="Genomic_DNA"/>
</dbReference>
<gene>
    <name evidence="2" type="ORF">CLUP02_08853</name>
</gene>
<dbReference type="RefSeq" id="XP_049144977.1">
    <property type="nucleotide sequence ID" value="XM_049287834.1"/>
</dbReference>
<sequence>MSFGWSAGDIATALQLVNKVCIALKDAEGSKANYQDATAFLSTLSTTLRTLKDIQTISPHPELLQNMSNHVAHLMKEVDEFLQTLQNDYGDSLGPHPTSVRYMVFRKIQYAASTSNKVHDLRAKIGPELSTLQIQLIQHMIQIYTELPRDIQRQTEHATKTALEACSRNQENGRMLNLLESQGVKLDGFFEQNAKILFMFEQSRGQTPLQRSSLSANTQTTGESVVGECNSLETALSSISQDVRQMGGCIIGILKAVACLLSFAMMVGFRDIMVPISNSFIFARISSASCIKLIDALGREFTLSYDCAKSWDIFEKAIQVWFRGCPGMDLVRQGMYCVSDAMAPSILFDRESWSHRIKDGITIKMSAIVKTCTECGGRMSRRWDGKQAFWYVCPFQLSLRARCQTRGATEPELPNSNCNKPYLTIGSHPLARPAEERRRLDIDDY</sequence>
<protein>
    <recommendedName>
        <fullName evidence="1">Ubiquitin-like domain-containing protein</fullName>
    </recommendedName>
</protein>